<feature type="signal peptide" evidence="1">
    <location>
        <begin position="1"/>
        <end position="26"/>
    </location>
</feature>
<dbReference type="InterPro" id="IPR015168">
    <property type="entry name" value="SsuA/THI5"/>
</dbReference>
<protein>
    <submittedName>
        <fullName evidence="3">ABC transporter substrate-binding protein</fullName>
    </submittedName>
</protein>
<evidence type="ECO:0000259" key="2">
    <source>
        <dbReference type="Pfam" id="PF09084"/>
    </source>
</evidence>
<feature type="domain" description="SsuA/THI5-like" evidence="2">
    <location>
        <begin position="45"/>
        <end position="255"/>
    </location>
</feature>
<dbReference type="Gene3D" id="3.40.190.10">
    <property type="entry name" value="Periplasmic binding protein-like II"/>
    <property type="match status" value="2"/>
</dbReference>
<dbReference type="AlphaFoldDB" id="A0A9D1PUP3"/>
<reference evidence="3" key="2">
    <citation type="submission" date="2021-04" db="EMBL/GenBank/DDBJ databases">
        <authorList>
            <person name="Gilroy R."/>
        </authorList>
    </citation>
    <scope>NUCLEOTIDE SEQUENCE</scope>
    <source>
        <strain evidence="3">ChiHecec2B26-446</strain>
    </source>
</reference>
<dbReference type="Pfam" id="PF09084">
    <property type="entry name" value="NMT1"/>
    <property type="match status" value="1"/>
</dbReference>
<accession>A0A9D1PUP3</accession>
<reference evidence="3" key="1">
    <citation type="journal article" date="2021" name="PeerJ">
        <title>Extensive microbial diversity within the chicken gut microbiome revealed by metagenomics and culture.</title>
        <authorList>
            <person name="Gilroy R."/>
            <person name="Ravi A."/>
            <person name="Getino M."/>
            <person name="Pursley I."/>
            <person name="Horton D.L."/>
            <person name="Alikhan N.F."/>
            <person name="Baker D."/>
            <person name="Gharbi K."/>
            <person name="Hall N."/>
            <person name="Watson M."/>
            <person name="Adriaenssens E.M."/>
            <person name="Foster-Nyarko E."/>
            <person name="Jarju S."/>
            <person name="Secka A."/>
            <person name="Antonio M."/>
            <person name="Oren A."/>
            <person name="Chaudhuri R.R."/>
            <person name="La Ragione R."/>
            <person name="Hildebrand F."/>
            <person name="Pallen M.J."/>
        </authorList>
    </citation>
    <scope>NUCLEOTIDE SEQUENCE</scope>
    <source>
        <strain evidence="3">ChiHecec2B26-446</strain>
    </source>
</reference>
<evidence type="ECO:0000313" key="4">
    <source>
        <dbReference type="Proteomes" id="UP000886752"/>
    </source>
</evidence>
<evidence type="ECO:0000313" key="3">
    <source>
        <dbReference type="EMBL" id="HIV99662.1"/>
    </source>
</evidence>
<evidence type="ECO:0000256" key="1">
    <source>
        <dbReference type="SAM" id="SignalP"/>
    </source>
</evidence>
<dbReference type="EMBL" id="DXHV01000007">
    <property type="protein sequence ID" value="HIV99662.1"/>
    <property type="molecule type" value="Genomic_DNA"/>
</dbReference>
<sequence>MGLKKFVSVLLLALFSLSFCAGGVQAADLVKVPTAWTDREEAFFIWFAKEKGWDKEEGLNIDIQYYASGLDMLECLPSGTWVFAGMAGVPAMRGNLRYGTRIIGIANDEARSSAVLVRPDSPIAKVKGWNKDYPDVYGSPDTVKGKTFLTTHNSSAHYALTTWLKIFGLTDEDVTIMDMDQTMALANFDNKTGDGVTLWAPYMYTGLEEGWKVASDLQRCNVVYPVWLVADNKYAEAHPDVTAKFLKIYLRAIKTVQSTAIEKVVPEYQRFFLEWAGKKYSKELCLRDLQMHPVFDIDQQLALFDESSGVSKVDKWQEGILEFLNRPGAKHKEMAGADIDAYATDKFLRMVKEQQKAGE</sequence>
<keyword evidence="1" id="KW-0732">Signal</keyword>
<dbReference type="SUPFAM" id="SSF53850">
    <property type="entry name" value="Periplasmic binding protein-like II"/>
    <property type="match status" value="1"/>
</dbReference>
<feature type="chain" id="PRO_5038736713" evidence="1">
    <location>
        <begin position="27"/>
        <end position="359"/>
    </location>
</feature>
<dbReference type="PANTHER" id="PTHR30024">
    <property type="entry name" value="ALIPHATIC SULFONATES-BINDING PROTEIN-RELATED"/>
    <property type="match status" value="1"/>
</dbReference>
<organism evidence="3 4">
    <name type="scientific">Candidatus Desulfovibrio intestinipullorum</name>
    <dbReference type="NCBI Taxonomy" id="2838536"/>
    <lineage>
        <taxon>Bacteria</taxon>
        <taxon>Pseudomonadati</taxon>
        <taxon>Thermodesulfobacteriota</taxon>
        <taxon>Desulfovibrionia</taxon>
        <taxon>Desulfovibrionales</taxon>
        <taxon>Desulfovibrionaceae</taxon>
        <taxon>Desulfovibrio</taxon>
    </lineage>
</organism>
<gene>
    <name evidence="3" type="ORF">H9894_00475</name>
</gene>
<dbReference type="Proteomes" id="UP000886752">
    <property type="component" value="Unassembled WGS sequence"/>
</dbReference>
<name>A0A9D1PUP3_9BACT</name>
<proteinExistence type="predicted"/>
<comment type="caution">
    <text evidence="3">The sequence shown here is derived from an EMBL/GenBank/DDBJ whole genome shotgun (WGS) entry which is preliminary data.</text>
</comment>